<dbReference type="Proteomes" id="UP000609530">
    <property type="component" value="Unassembled WGS sequence"/>
</dbReference>
<feature type="region of interest" description="Disordered" evidence="2">
    <location>
        <begin position="236"/>
        <end position="270"/>
    </location>
</feature>
<feature type="chain" id="PRO_5045206603" evidence="3">
    <location>
        <begin position="26"/>
        <end position="270"/>
    </location>
</feature>
<reference evidence="4 5" key="1">
    <citation type="journal article" date="2020" name="Microorganisms">
        <title>Reliable Identification of Environmental Pseudomonas Isolates Using the rpoD Gene.</title>
        <authorList>
            <consortium name="The Broad Institute Genome Sequencing Platform"/>
            <person name="Girard L."/>
            <person name="Lood C."/>
            <person name="Rokni-Zadeh H."/>
            <person name="van Noort V."/>
            <person name="Lavigne R."/>
            <person name="De Mot R."/>
        </authorList>
    </citation>
    <scope>NUCLEOTIDE SEQUENCE [LARGE SCALE GENOMIC DNA]</scope>
    <source>
        <strain evidence="4 5">RD9SR1</strain>
    </source>
</reference>
<evidence type="ECO:0000313" key="4">
    <source>
        <dbReference type="EMBL" id="MBV4489062.1"/>
    </source>
</evidence>
<feature type="coiled-coil region" evidence="1">
    <location>
        <begin position="173"/>
        <end position="200"/>
    </location>
</feature>
<organism evidence="4 5">
    <name type="scientific">Pseudomonas oryzicola</name>
    <dbReference type="NCBI Taxonomy" id="485876"/>
    <lineage>
        <taxon>Bacteria</taxon>
        <taxon>Pseudomonadati</taxon>
        <taxon>Pseudomonadota</taxon>
        <taxon>Gammaproteobacteria</taxon>
        <taxon>Pseudomonadales</taxon>
        <taxon>Pseudomonadaceae</taxon>
        <taxon>Pseudomonas</taxon>
    </lineage>
</organism>
<comment type="caution">
    <text evidence="4">The sequence shown here is derived from an EMBL/GenBank/DDBJ whole genome shotgun (WGS) entry which is preliminary data.</text>
</comment>
<keyword evidence="1" id="KW-0175">Coiled coil</keyword>
<keyword evidence="3" id="KW-0732">Signal</keyword>
<evidence type="ECO:0000256" key="1">
    <source>
        <dbReference type="SAM" id="Coils"/>
    </source>
</evidence>
<sequence length="270" mass="29936">MKSTTLVKPAIALLAGLGFTLQAQAGIPVIDGANVALNQVTMAESIAQTLKQIEEYKMQSDQFLTQVQQFTTQKEQYANMLQNTAAPVTNIWGQAQDTIKRLTAATDTLEYYKQQAGSLEQYLSKFQDLDYYRNSPCFTASGCSDAERANLEKSQEQASRSQKKANDAMFQGLEQQQANIRRDSDRLQDLQRDAQDAKGQMQAIGYANQLASQQANQLLQIRALLMAQQNALATKMQAEADKDAQHQAASEQFWDMGGATNRSKSKGYTP</sequence>
<protein>
    <submittedName>
        <fullName evidence="4">P-type conjugative transfer protein TrbJ</fullName>
    </submittedName>
</protein>
<keyword evidence="5" id="KW-1185">Reference proteome</keyword>
<feature type="compositionally biased region" description="Polar residues" evidence="2">
    <location>
        <begin position="260"/>
        <end position="270"/>
    </location>
</feature>
<feature type="signal peptide" evidence="3">
    <location>
        <begin position="1"/>
        <end position="25"/>
    </location>
</feature>
<accession>A0ABS6Q4D8</accession>
<dbReference type="EMBL" id="JABWRZ020000001">
    <property type="protein sequence ID" value="MBV4489062.1"/>
    <property type="molecule type" value="Genomic_DNA"/>
</dbReference>
<evidence type="ECO:0000256" key="3">
    <source>
        <dbReference type="SAM" id="SignalP"/>
    </source>
</evidence>
<evidence type="ECO:0000256" key="2">
    <source>
        <dbReference type="SAM" id="MobiDB-lite"/>
    </source>
</evidence>
<dbReference type="SUPFAM" id="SSF101082">
    <property type="entry name" value="Typo IV secretion system protein TraC"/>
    <property type="match status" value="1"/>
</dbReference>
<dbReference type="RefSeq" id="WP_202883396.1">
    <property type="nucleotide sequence ID" value="NZ_JABWRZ020000001.1"/>
</dbReference>
<proteinExistence type="predicted"/>
<evidence type="ECO:0000313" key="5">
    <source>
        <dbReference type="Proteomes" id="UP000609530"/>
    </source>
</evidence>
<name>A0ABS6Q4D8_9PSED</name>
<dbReference type="InterPro" id="IPR014147">
    <property type="entry name" value="T4SS_TrbJ"/>
</dbReference>
<dbReference type="NCBIfam" id="TIGR02780">
    <property type="entry name" value="TrbJ_Ti"/>
    <property type="match status" value="1"/>
</dbReference>
<gene>
    <name evidence="4" type="primary">trbJ</name>
    <name evidence="4" type="ORF">HU760_000485</name>
</gene>